<evidence type="ECO:0000313" key="2">
    <source>
        <dbReference type="EMBL" id="QDU86986.1"/>
    </source>
</evidence>
<proteinExistence type="predicted"/>
<dbReference type="AlphaFoldDB" id="A0A518D685"/>
<evidence type="ECO:0000259" key="1">
    <source>
        <dbReference type="Pfam" id="PF01850"/>
    </source>
</evidence>
<accession>A0A518D685</accession>
<name>A0A518D685_9BACT</name>
<dbReference type="InterPro" id="IPR029060">
    <property type="entry name" value="PIN-like_dom_sf"/>
</dbReference>
<keyword evidence="2" id="KW-0255">Endonuclease</keyword>
<dbReference type="SUPFAM" id="SSF88723">
    <property type="entry name" value="PIN domain-like"/>
    <property type="match status" value="1"/>
</dbReference>
<dbReference type="RefSeq" id="WP_145280717.1">
    <property type="nucleotide sequence ID" value="NZ_CP036291.1"/>
</dbReference>
<keyword evidence="3" id="KW-1185">Reference proteome</keyword>
<dbReference type="Proteomes" id="UP000317429">
    <property type="component" value="Chromosome"/>
</dbReference>
<evidence type="ECO:0000313" key="3">
    <source>
        <dbReference type="Proteomes" id="UP000317429"/>
    </source>
</evidence>
<keyword evidence="2" id="KW-0378">Hydrolase</keyword>
<protein>
    <submittedName>
        <fullName evidence="2">tRNA(fMet)-specific endonuclease VapC</fullName>
    </submittedName>
</protein>
<gene>
    <name evidence="2" type="primary">vapC_2</name>
    <name evidence="2" type="ORF">Pla175_03400</name>
</gene>
<keyword evidence="2" id="KW-0540">Nuclease</keyword>
<organism evidence="2 3">
    <name type="scientific">Pirellulimonas nuda</name>
    <dbReference type="NCBI Taxonomy" id="2528009"/>
    <lineage>
        <taxon>Bacteria</taxon>
        <taxon>Pseudomonadati</taxon>
        <taxon>Planctomycetota</taxon>
        <taxon>Planctomycetia</taxon>
        <taxon>Pirellulales</taxon>
        <taxon>Lacipirellulaceae</taxon>
        <taxon>Pirellulimonas</taxon>
    </lineage>
</organism>
<reference evidence="2 3" key="1">
    <citation type="submission" date="2019-02" db="EMBL/GenBank/DDBJ databases">
        <title>Deep-cultivation of Planctomycetes and their phenomic and genomic characterization uncovers novel biology.</title>
        <authorList>
            <person name="Wiegand S."/>
            <person name="Jogler M."/>
            <person name="Boedeker C."/>
            <person name="Pinto D."/>
            <person name="Vollmers J."/>
            <person name="Rivas-Marin E."/>
            <person name="Kohn T."/>
            <person name="Peeters S.H."/>
            <person name="Heuer A."/>
            <person name="Rast P."/>
            <person name="Oberbeckmann S."/>
            <person name="Bunk B."/>
            <person name="Jeske O."/>
            <person name="Meyerdierks A."/>
            <person name="Storesund J.E."/>
            <person name="Kallscheuer N."/>
            <person name="Luecker S."/>
            <person name="Lage O.M."/>
            <person name="Pohl T."/>
            <person name="Merkel B.J."/>
            <person name="Hornburger P."/>
            <person name="Mueller R.-W."/>
            <person name="Bruemmer F."/>
            <person name="Labrenz M."/>
            <person name="Spormann A.M."/>
            <person name="Op den Camp H."/>
            <person name="Overmann J."/>
            <person name="Amann R."/>
            <person name="Jetten M.S.M."/>
            <person name="Mascher T."/>
            <person name="Medema M.H."/>
            <person name="Devos D.P."/>
            <person name="Kaster A.-K."/>
            <person name="Ovreas L."/>
            <person name="Rohde M."/>
            <person name="Galperin M.Y."/>
            <person name="Jogler C."/>
        </authorList>
    </citation>
    <scope>NUCLEOTIDE SEQUENCE [LARGE SCALE GENOMIC DNA]</scope>
    <source>
        <strain evidence="2 3">Pla175</strain>
    </source>
</reference>
<dbReference type="KEGG" id="pnd:Pla175_03400"/>
<dbReference type="Pfam" id="PF01850">
    <property type="entry name" value="PIN"/>
    <property type="match status" value="1"/>
</dbReference>
<sequence>MAMLVDTCVLLRAFDRASAEYGPIRRSLRKAIDRQESLVITIQNAAEFWNVTTRPTDRNGQGLSTERAMRRLAIIERACNVVSEDASSYQAWKRMVEELGVSGVAVHDARLAAIMVAANIPQILTLNARDFRRYEQMGVNVVTPEMYLRSA</sequence>
<dbReference type="GO" id="GO:0004519">
    <property type="term" value="F:endonuclease activity"/>
    <property type="evidence" value="ECO:0007669"/>
    <property type="project" value="UniProtKB-KW"/>
</dbReference>
<dbReference type="InterPro" id="IPR002716">
    <property type="entry name" value="PIN_dom"/>
</dbReference>
<dbReference type="CDD" id="cd09854">
    <property type="entry name" value="PIN_VapC-like"/>
    <property type="match status" value="1"/>
</dbReference>
<dbReference type="OrthoDB" id="291270at2"/>
<dbReference type="Gene3D" id="3.40.50.1010">
    <property type="entry name" value="5'-nuclease"/>
    <property type="match status" value="1"/>
</dbReference>
<dbReference type="EMBL" id="CP036291">
    <property type="protein sequence ID" value="QDU86986.1"/>
    <property type="molecule type" value="Genomic_DNA"/>
</dbReference>
<feature type="domain" description="PIN" evidence="1">
    <location>
        <begin position="3"/>
        <end position="134"/>
    </location>
</feature>